<comment type="caution">
    <text evidence="1">The sequence shown here is derived from an EMBL/GenBank/DDBJ whole genome shotgun (WGS) entry which is preliminary data.</text>
</comment>
<reference evidence="1" key="1">
    <citation type="submission" date="2022-12" db="EMBL/GenBank/DDBJ databases">
        <title>Draft genome assemblies for two species of Escallonia (Escalloniales).</title>
        <authorList>
            <person name="Chanderbali A."/>
            <person name="Dervinis C."/>
            <person name="Anghel I."/>
            <person name="Soltis D."/>
            <person name="Soltis P."/>
            <person name="Zapata F."/>
        </authorList>
    </citation>
    <scope>NUCLEOTIDE SEQUENCE</scope>
    <source>
        <strain evidence="1">UCBG64.0493</strain>
        <tissue evidence="1">Leaf</tissue>
    </source>
</reference>
<evidence type="ECO:0000313" key="2">
    <source>
        <dbReference type="Proteomes" id="UP001188597"/>
    </source>
</evidence>
<accession>A0AA89BN97</accession>
<keyword evidence="2" id="KW-1185">Reference proteome</keyword>
<dbReference type="EMBL" id="JAVXUP010000115">
    <property type="protein sequence ID" value="KAK3037711.1"/>
    <property type="molecule type" value="Genomic_DNA"/>
</dbReference>
<gene>
    <name evidence="1" type="ORF">RJ639_031082</name>
</gene>
<sequence>MSEVGSKLAYSEPKDLFGSLIRAKSSYGSGYYIYPLPFPCHLDKFLGIDHDVLVSEFGKSRGGVRSVNPWKNDLQQDSFKDGKEVAELNCHQEEENLIAKTH</sequence>
<protein>
    <submittedName>
        <fullName evidence="1">Uncharacterized protein</fullName>
    </submittedName>
</protein>
<name>A0AA89BN97_9ASTE</name>
<evidence type="ECO:0000313" key="1">
    <source>
        <dbReference type="EMBL" id="KAK3037711.1"/>
    </source>
</evidence>
<dbReference type="AlphaFoldDB" id="A0AA89BN97"/>
<proteinExistence type="predicted"/>
<dbReference type="Proteomes" id="UP001188597">
    <property type="component" value="Unassembled WGS sequence"/>
</dbReference>
<organism evidence="1 2">
    <name type="scientific">Escallonia herrerae</name>
    <dbReference type="NCBI Taxonomy" id="1293975"/>
    <lineage>
        <taxon>Eukaryota</taxon>
        <taxon>Viridiplantae</taxon>
        <taxon>Streptophyta</taxon>
        <taxon>Embryophyta</taxon>
        <taxon>Tracheophyta</taxon>
        <taxon>Spermatophyta</taxon>
        <taxon>Magnoliopsida</taxon>
        <taxon>eudicotyledons</taxon>
        <taxon>Gunneridae</taxon>
        <taxon>Pentapetalae</taxon>
        <taxon>asterids</taxon>
        <taxon>campanulids</taxon>
        <taxon>Escalloniales</taxon>
        <taxon>Escalloniaceae</taxon>
        <taxon>Escallonia</taxon>
    </lineage>
</organism>